<dbReference type="Proteomes" id="UP000070539">
    <property type="component" value="Unassembled WGS sequence"/>
</dbReference>
<dbReference type="RefSeq" id="WP_157723525.1">
    <property type="nucleotide sequence ID" value="NZ_LRVM01000004.1"/>
</dbReference>
<evidence type="ECO:0000256" key="1">
    <source>
        <dbReference type="SAM" id="MobiDB-lite"/>
    </source>
</evidence>
<comment type="caution">
    <text evidence="2">The sequence shown here is derived from an EMBL/GenBank/DDBJ whole genome shotgun (WGS) entry which is preliminary data.</text>
</comment>
<reference evidence="2 3" key="1">
    <citation type="submission" date="2016-01" db="EMBL/GenBank/DDBJ databases">
        <title>Genome sequence of Clostridium neopropionicum X4, DSM-3847.</title>
        <authorList>
            <person name="Poehlein A."/>
            <person name="Beck M.H."/>
            <person name="Bengelsdorf F.R."/>
            <person name="Daniel R."/>
            <person name="Duerre P."/>
        </authorList>
    </citation>
    <scope>NUCLEOTIDE SEQUENCE [LARGE SCALE GENOMIC DNA]</scope>
    <source>
        <strain evidence="2 3">DSM-3847</strain>
    </source>
</reference>
<feature type="region of interest" description="Disordered" evidence="1">
    <location>
        <begin position="17"/>
        <end position="55"/>
    </location>
</feature>
<sequence length="55" mass="6558">MRALEFSEGIQQFQEVRHSTHAIKRQQHGREQQFFDSGHGKTQNSDYEPLHYQDV</sequence>
<gene>
    <name evidence="2" type="ORF">CLNEO_17050</name>
</gene>
<organism evidence="2 3">
    <name type="scientific">Anaerotignum neopropionicum</name>
    <dbReference type="NCBI Taxonomy" id="36847"/>
    <lineage>
        <taxon>Bacteria</taxon>
        <taxon>Bacillati</taxon>
        <taxon>Bacillota</taxon>
        <taxon>Clostridia</taxon>
        <taxon>Lachnospirales</taxon>
        <taxon>Anaerotignaceae</taxon>
        <taxon>Anaerotignum</taxon>
    </lineage>
</organism>
<dbReference type="AlphaFoldDB" id="A0A136WF32"/>
<protein>
    <submittedName>
        <fullName evidence="2">Uncharacterized protein</fullName>
    </submittedName>
</protein>
<keyword evidence="3" id="KW-1185">Reference proteome</keyword>
<dbReference type="OrthoDB" id="2059434at2"/>
<name>A0A136WF32_9FIRM</name>
<accession>A0A136WF32</accession>
<evidence type="ECO:0000313" key="2">
    <source>
        <dbReference type="EMBL" id="KXL53162.1"/>
    </source>
</evidence>
<evidence type="ECO:0000313" key="3">
    <source>
        <dbReference type="Proteomes" id="UP000070539"/>
    </source>
</evidence>
<dbReference type="EMBL" id="LRVM01000004">
    <property type="protein sequence ID" value="KXL53162.1"/>
    <property type="molecule type" value="Genomic_DNA"/>
</dbReference>
<proteinExistence type="predicted"/>